<dbReference type="AlphaFoldDB" id="A0A3P8EE55"/>
<evidence type="ECO:0000313" key="2">
    <source>
        <dbReference type="Proteomes" id="UP000272942"/>
    </source>
</evidence>
<organism evidence="1 2">
    <name type="scientific">Echinostoma caproni</name>
    <dbReference type="NCBI Taxonomy" id="27848"/>
    <lineage>
        <taxon>Eukaryota</taxon>
        <taxon>Metazoa</taxon>
        <taxon>Spiralia</taxon>
        <taxon>Lophotrochozoa</taxon>
        <taxon>Platyhelminthes</taxon>
        <taxon>Trematoda</taxon>
        <taxon>Digenea</taxon>
        <taxon>Plagiorchiida</taxon>
        <taxon>Echinostomata</taxon>
        <taxon>Echinostomatoidea</taxon>
        <taxon>Echinostomatidae</taxon>
        <taxon>Echinostoma</taxon>
    </lineage>
</organism>
<accession>A0A3P8EE55</accession>
<keyword evidence="2" id="KW-1185">Reference proteome</keyword>
<reference evidence="1 2" key="1">
    <citation type="submission" date="2018-11" db="EMBL/GenBank/DDBJ databases">
        <authorList>
            <consortium name="Pathogen Informatics"/>
        </authorList>
    </citation>
    <scope>NUCLEOTIDE SEQUENCE [LARGE SCALE GENOMIC DNA]</scope>
    <source>
        <strain evidence="1 2">Egypt</strain>
    </source>
</reference>
<feature type="non-terminal residue" evidence="1">
    <location>
        <position position="46"/>
    </location>
</feature>
<gene>
    <name evidence="1" type="ORF">ECPE_LOCUS1631</name>
</gene>
<evidence type="ECO:0000313" key="1">
    <source>
        <dbReference type="EMBL" id="VDP42914.1"/>
    </source>
</evidence>
<name>A0A3P8EE55_9TREM</name>
<dbReference type="Proteomes" id="UP000272942">
    <property type="component" value="Unassembled WGS sequence"/>
</dbReference>
<dbReference type="EMBL" id="UZAN01012125">
    <property type="protein sequence ID" value="VDP42914.1"/>
    <property type="molecule type" value="Genomic_DNA"/>
</dbReference>
<protein>
    <submittedName>
        <fullName evidence="1">Uncharacterized protein</fullName>
    </submittedName>
</protein>
<sequence>MIENQDSGLQQVGMWKDLVQLLEAKQEVHEANQARQRAGGEYADVT</sequence>
<proteinExistence type="predicted"/>